<dbReference type="Proteomes" id="UP001589833">
    <property type="component" value="Unassembled WGS sequence"/>
</dbReference>
<reference evidence="1 2" key="1">
    <citation type="submission" date="2024-09" db="EMBL/GenBank/DDBJ databases">
        <authorList>
            <person name="Sun Q."/>
            <person name="Mori K."/>
        </authorList>
    </citation>
    <scope>NUCLEOTIDE SEQUENCE [LARGE SCALE GENOMIC DNA]</scope>
    <source>
        <strain evidence="1 2">NCAIM B.02301</strain>
    </source>
</reference>
<keyword evidence="2" id="KW-1185">Reference proteome</keyword>
<accession>A0ABV6NKM3</accession>
<organism evidence="1 2">
    <name type="scientific">Halalkalibacter alkalisediminis</name>
    <dbReference type="NCBI Taxonomy" id="935616"/>
    <lineage>
        <taxon>Bacteria</taxon>
        <taxon>Bacillati</taxon>
        <taxon>Bacillota</taxon>
        <taxon>Bacilli</taxon>
        <taxon>Bacillales</taxon>
        <taxon>Bacillaceae</taxon>
        <taxon>Halalkalibacter</taxon>
    </lineage>
</organism>
<protein>
    <recommendedName>
        <fullName evidence="3">Transposase</fullName>
    </recommendedName>
</protein>
<evidence type="ECO:0000313" key="1">
    <source>
        <dbReference type="EMBL" id="MFC0561329.1"/>
    </source>
</evidence>
<comment type="caution">
    <text evidence="1">The sequence shown here is derived from an EMBL/GenBank/DDBJ whole genome shotgun (WGS) entry which is preliminary data.</text>
</comment>
<dbReference type="RefSeq" id="WP_273846646.1">
    <property type="nucleotide sequence ID" value="NZ_JAQQWT010000018.1"/>
</dbReference>
<evidence type="ECO:0008006" key="3">
    <source>
        <dbReference type="Google" id="ProtNLM"/>
    </source>
</evidence>
<evidence type="ECO:0000313" key="2">
    <source>
        <dbReference type="Proteomes" id="UP001589833"/>
    </source>
</evidence>
<sequence>MRVRNGIFERIAHTRADFLHKVSTDIDSVIAARDTNKPLHDTAKDLVYQ</sequence>
<proteinExistence type="predicted"/>
<gene>
    <name evidence="1" type="ORF">ACFFH4_20515</name>
</gene>
<dbReference type="EMBL" id="JBHLTR010000056">
    <property type="protein sequence ID" value="MFC0561329.1"/>
    <property type="molecule type" value="Genomic_DNA"/>
</dbReference>
<name>A0ABV6NKM3_9BACI</name>